<protein>
    <submittedName>
        <fullName evidence="1">Uncharacterized protein</fullName>
    </submittedName>
</protein>
<sequence length="345" mass="41657">MKKIIIIIPYFGEFPNYFDLWMKSVKYNSDIDFLLITDNNITDKPNNIKIINISFEECINRIQKNYKFKIKIPTPYRLSTFKPAYGDIFQDEIRGYDFWGWCDIDLIFGDLRKFLTDDILTNNEKILSHGHLTLLKNNKKMNELYKVKKFDCINYKDAFSAGLLFNNFDEYPYGISRIANKENIKVYNEGIFADLDSFFFTFRKLYSYLSKDDDSEEIIQVFKWDKGKLFNIILQDNKRIEEEVAYVHFQKRSMQNNDNCNDKYMIVPNKFINKEDLSNEEIIDICDLNKNKYYCEELREKISKNRQKSFFKKLFSYIYWKNRIFRFKMIKILKIKPYEFSKGGF</sequence>
<dbReference type="Pfam" id="PF20330">
    <property type="entry name" value="DUF6625"/>
    <property type="match status" value="1"/>
</dbReference>
<name>A0A8I0AAR6_9CLOT</name>
<accession>A0A8I0AAR6</accession>
<comment type="caution">
    <text evidence="1">The sequence shown here is derived from an EMBL/GenBank/DDBJ whole genome shotgun (WGS) entry which is preliminary data.</text>
</comment>
<evidence type="ECO:0000313" key="1">
    <source>
        <dbReference type="EMBL" id="MBC5639004.1"/>
    </source>
</evidence>
<gene>
    <name evidence="1" type="ORF">H8R92_00885</name>
</gene>
<organism evidence="1 2">
    <name type="scientific">Clostridium lentum</name>
    <dbReference type="NCBI Taxonomy" id="2763037"/>
    <lineage>
        <taxon>Bacteria</taxon>
        <taxon>Bacillati</taxon>
        <taxon>Bacillota</taxon>
        <taxon>Clostridia</taxon>
        <taxon>Eubacteriales</taxon>
        <taxon>Clostridiaceae</taxon>
        <taxon>Clostridium</taxon>
    </lineage>
</organism>
<proteinExistence type="predicted"/>
<keyword evidence="2" id="KW-1185">Reference proteome</keyword>
<dbReference type="RefSeq" id="WP_186834427.1">
    <property type="nucleotide sequence ID" value="NZ_JACOOQ010000001.1"/>
</dbReference>
<dbReference type="InterPro" id="IPR046733">
    <property type="entry name" value="DUF6625"/>
</dbReference>
<reference evidence="1" key="1">
    <citation type="submission" date="2020-08" db="EMBL/GenBank/DDBJ databases">
        <title>Genome public.</title>
        <authorList>
            <person name="Liu C."/>
            <person name="Sun Q."/>
        </authorList>
    </citation>
    <scope>NUCLEOTIDE SEQUENCE</scope>
    <source>
        <strain evidence="1">NSJ-42</strain>
    </source>
</reference>
<evidence type="ECO:0000313" key="2">
    <source>
        <dbReference type="Proteomes" id="UP000662088"/>
    </source>
</evidence>
<dbReference type="EMBL" id="JACOOQ010000001">
    <property type="protein sequence ID" value="MBC5639004.1"/>
    <property type="molecule type" value="Genomic_DNA"/>
</dbReference>
<dbReference type="Proteomes" id="UP000662088">
    <property type="component" value="Unassembled WGS sequence"/>
</dbReference>
<dbReference type="AlphaFoldDB" id="A0A8I0AAR6"/>